<proteinExistence type="predicted"/>
<keyword evidence="10" id="KW-1185">Reference proteome</keyword>
<feature type="domain" description="Riboflavin kinase" evidence="8">
    <location>
        <begin position="1"/>
        <end position="99"/>
    </location>
</feature>
<name>A0A699YVT1_HAELA</name>
<keyword evidence="3" id="KW-0285">Flavoprotein</keyword>
<dbReference type="Gene3D" id="2.40.30.30">
    <property type="entry name" value="Riboflavin kinase-like"/>
    <property type="match status" value="1"/>
</dbReference>
<accession>A0A699YVT1</accession>
<dbReference type="Proteomes" id="UP000485058">
    <property type="component" value="Unassembled WGS sequence"/>
</dbReference>
<dbReference type="AlphaFoldDB" id="A0A699YVT1"/>
<keyword evidence="7" id="KW-0067">ATP-binding</keyword>
<evidence type="ECO:0000256" key="7">
    <source>
        <dbReference type="ARBA" id="ARBA00022840"/>
    </source>
</evidence>
<dbReference type="SUPFAM" id="SSF82114">
    <property type="entry name" value="Riboflavin kinase-like"/>
    <property type="match status" value="1"/>
</dbReference>
<dbReference type="SMART" id="SM00904">
    <property type="entry name" value="Flavokinase"/>
    <property type="match status" value="1"/>
</dbReference>
<dbReference type="GO" id="GO:0009231">
    <property type="term" value="P:riboflavin biosynthetic process"/>
    <property type="evidence" value="ECO:0007669"/>
    <property type="project" value="InterPro"/>
</dbReference>
<dbReference type="PANTHER" id="PTHR22749">
    <property type="entry name" value="RIBOFLAVIN KINASE/FMN ADENYLYLTRANSFERASE"/>
    <property type="match status" value="1"/>
</dbReference>
<keyword evidence="6" id="KW-0547">Nucleotide-binding</keyword>
<protein>
    <recommendedName>
        <fullName evidence="2">riboflavin kinase</fullName>
        <ecNumber evidence="2">2.7.1.26</ecNumber>
    </recommendedName>
</protein>
<dbReference type="InterPro" id="IPR015865">
    <property type="entry name" value="Riboflavin_kinase_bac/euk"/>
</dbReference>
<evidence type="ECO:0000256" key="5">
    <source>
        <dbReference type="ARBA" id="ARBA00022679"/>
    </source>
</evidence>
<evidence type="ECO:0000313" key="10">
    <source>
        <dbReference type="Proteomes" id="UP000485058"/>
    </source>
</evidence>
<dbReference type="EC" id="2.7.1.26" evidence="2"/>
<organism evidence="9 10">
    <name type="scientific">Haematococcus lacustris</name>
    <name type="common">Green alga</name>
    <name type="synonym">Haematococcus pluvialis</name>
    <dbReference type="NCBI Taxonomy" id="44745"/>
    <lineage>
        <taxon>Eukaryota</taxon>
        <taxon>Viridiplantae</taxon>
        <taxon>Chlorophyta</taxon>
        <taxon>core chlorophytes</taxon>
        <taxon>Chlorophyceae</taxon>
        <taxon>CS clade</taxon>
        <taxon>Chlamydomonadales</taxon>
        <taxon>Haematococcaceae</taxon>
        <taxon>Haematococcus</taxon>
    </lineage>
</organism>
<dbReference type="GO" id="GO:0005524">
    <property type="term" value="F:ATP binding"/>
    <property type="evidence" value="ECO:0007669"/>
    <property type="project" value="UniProtKB-KW"/>
</dbReference>
<evidence type="ECO:0000256" key="1">
    <source>
        <dbReference type="ARBA" id="ARBA00005201"/>
    </source>
</evidence>
<dbReference type="Pfam" id="PF01687">
    <property type="entry name" value="Flavokinase"/>
    <property type="match status" value="1"/>
</dbReference>
<dbReference type="PANTHER" id="PTHR22749:SF6">
    <property type="entry name" value="RIBOFLAVIN KINASE"/>
    <property type="match status" value="1"/>
</dbReference>
<dbReference type="InterPro" id="IPR023468">
    <property type="entry name" value="Riboflavin_kinase"/>
</dbReference>
<dbReference type="UniPathway" id="UPA00276">
    <property type="reaction ID" value="UER00406"/>
</dbReference>
<dbReference type="InterPro" id="IPR023465">
    <property type="entry name" value="Riboflavin_kinase_dom_sf"/>
</dbReference>
<feature type="non-terminal residue" evidence="9">
    <location>
        <position position="1"/>
    </location>
</feature>
<dbReference type="GO" id="GO:0009398">
    <property type="term" value="P:FMN biosynthetic process"/>
    <property type="evidence" value="ECO:0007669"/>
    <property type="project" value="UniProtKB-UniPathway"/>
</dbReference>
<sequence>LLDVLSGAVTGIYCGWASINAEPKVYPMCMSLGYNPFFGNDEKTAEPWLLADEPLPPFYGSEIRLVVVGYIRPEANFNSLQALVDRIHEDAATTRRALLHPTLACHQQHPLFQKPCIL</sequence>
<comment type="caution">
    <text evidence="9">The sequence shown here is derived from an EMBL/GenBank/DDBJ whole genome shotgun (WGS) entry which is preliminary data.</text>
</comment>
<keyword evidence="4" id="KW-0288">FMN</keyword>
<evidence type="ECO:0000256" key="4">
    <source>
        <dbReference type="ARBA" id="ARBA00022643"/>
    </source>
</evidence>
<evidence type="ECO:0000256" key="2">
    <source>
        <dbReference type="ARBA" id="ARBA00012105"/>
    </source>
</evidence>
<dbReference type="GO" id="GO:0008531">
    <property type="term" value="F:riboflavin kinase activity"/>
    <property type="evidence" value="ECO:0007669"/>
    <property type="project" value="UniProtKB-EC"/>
</dbReference>
<keyword evidence="5" id="KW-0808">Transferase</keyword>
<comment type="pathway">
    <text evidence="1">Cofactor biosynthesis; FMN biosynthesis; FMN from riboflavin (ATP route): step 1/1.</text>
</comment>
<evidence type="ECO:0000313" key="9">
    <source>
        <dbReference type="EMBL" id="GFH10944.1"/>
    </source>
</evidence>
<evidence type="ECO:0000256" key="6">
    <source>
        <dbReference type="ARBA" id="ARBA00022741"/>
    </source>
</evidence>
<keyword evidence="9" id="KW-0418">Kinase</keyword>
<evidence type="ECO:0000256" key="3">
    <source>
        <dbReference type="ARBA" id="ARBA00022630"/>
    </source>
</evidence>
<gene>
    <name evidence="9" type="ORF">HaLaN_06350</name>
</gene>
<evidence type="ECO:0000259" key="8">
    <source>
        <dbReference type="SMART" id="SM00904"/>
    </source>
</evidence>
<dbReference type="EMBL" id="BLLF01000360">
    <property type="protein sequence ID" value="GFH10944.1"/>
    <property type="molecule type" value="Genomic_DNA"/>
</dbReference>
<reference evidence="9 10" key="1">
    <citation type="submission" date="2020-02" db="EMBL/GenBank/DDBJ databases">
        <title>Draft genome sequence of Haematococcus lacustris strain NIES-144.</title>
        <authorList>
            <person name="Morimoto D."/>
            <person name="Nakagawa S."/>
            <person name="Yoshida T."/>
            <person name="Sawayama S."/>
        </authorList>
    </citation>
    <scope>NUCLEOTIDE SEQUENCE [LARGE SCALE GENOMIC DNA]</scope>
    <source>
        <strain evidence="9 10">NIES-144</strain>
    </source>
</reference>